<keyword evidence="3" id="KW-1185">Reference proteome</keyword>
<comment type="caution">
    <text evidence="2">The sequence shown here is derived from an EMBL/GenBank/DDBJ whole genome shotgun (WGS) entry which is preliminary data.</text>
</comment>
<proteinExistence type="predicted"/>
<evidence type="ECO:0000256" key="1">
    <source>
        <dbReference type="SAM" id="MobiDB-lite"/>
    </source>
</evidence>
<name>A0A9P4JPQ1_9PLEO</name>
<organism evidence="2 3">
    <name type="scientific">Delitschia confertaspora ATCC 74209</name>
    <dbReference type="NCBI Taxonomy" id="1513339"/>
    <lineage>
        <taxon>Eukaryota</taxon>
        <taxon>Fungi</taxon>
        <taxon>Dikarya</taxon>
        <taxon>Ascomycota</taxon>
        <taxon>Pezizomycotina</taxon>
        <taxon>Dothideomycetes</taxon>
        <taxon>Pleosporomycetidae</taxon>
        <taxon>Pleosporales</taxon>
        <taxon>Delitschiaceae</taxon>
        <taxon>Delitschia</taxon>
    </lineage>
</organism>
<evidence type="ECO:0000313" key="2">
    <source>
        <dbReference type="EMBL" id="KAF2202091.1"/>
    </source>
</evidence>
<protein>
    <submittedName>
        <fullName evidence="2">Uncharacterized protein</fullName>
    </submittedName>
</protein>
<feature type="compositionally biased region" description="Pro residues" evidence="1">
    <location>
        <begin position="138"/>
        <end position="149"/>
    </location>
</feature>
<evidence type="ECO:0000313" key="3">
    <source>
        <dbReference type="Proteomes" id="UP000799536"/>
    </source>
</evidence>
<feature type="non-terminal residue" evidence="2">
    <location>
        <position position="669"/>
    </location>
</feature>
<feature type="compositionally biased region" description="Polar residues" evidence="1">
    <location>
        <begin position="89"/>
        <end position="102"/>
    </location>
</feature>
<dbReference type="AlphaFoldDB" id="A0A9P4JPQ1"/>
<dbReference type="OrthoDB" id="5350396at2759"/>
<reference evidence="2" key="1">
    <citation type="journal article" date="2020" name="Stud. Mycol.">
        <title>101 Dothideomycetes genomes: a test case for predicting lifestyles and emergence of pathogens.</title>
        <authorList>
            <person name="Haridas S."/>
            <person name="Albert R."/>
            <person name="Binder M."/>
            <person name="Bloem J."/>
            <person name="Labutti K."/>
            <person name="Salamov A."/>
            <person name="Andreopoulos B."/>
            <person name="Baker S."/>
            <person name="Barry K."/>
            <person name="Bills G."/>
            <person name="Bluhm B."/>
            <person name="Cannon C."/>
            <person name="Castanera R."/>
            <person name="Culley D."/>
            <person name="Daum C."/>
            <person name="Ezra D."/>
            <person name="Gonzalez J."/>
            <person name="Henrissat B."/>
            <person name="Kuo A."/>
            <person name="Liang C."/>
            <person name="Lipzen A."/>
            <person name="Lutzoni F."/>
            <person name="Magnuson J."/>
            <person name="Mondo S."/>
            <person name="Nolan M."/>
            <person name="Ohm R."/>
            <person name="Pangilinan J."/>
            <person name="Park H.-J."/>
            <person name="Ramirez L."/>
            <person name="Alfaro M."/>
            <person name="Sun H."/>
            <person name="Tritt A."/>
            <person name="Yoshinaga Y."/>
            <person name="Zwiers L.-H."/>
            <person name="Turgeon B."/>
            <person name="Goodwin S."/>
            <person name="Spatafora J."/>
            <person name="Crous P."/>
            <person name="Grigoriev I."/>
        </authorList>
    </citation>
    <scope>NUCLEOTIDE SEQUENCE</scope>
    <source>
        <strain evidence="2">ATCC 74209</strain>
    </source>
</reference>
<gene>
    <name evidence="2" type="ORF">GQ43DRAFT_392796</name>
</gene>
<dbReference type="Proteomes" id="UP000799536">
    <property type="component" value="Unassembled WGS sequence"/>
</dbReference>
<dbReference type="EMBL" id="ML993949">
    <property type="protein sequence ID" value="KAF2202091.1"/>
    <property type="molecule type" value="Genomic_DNA"/>
</dbReference>
<feature type="compositionally biased region" description="Polar residues" evidence="1">
    <location>
        <begin position="30"/>
        <end position="60"/>
    </location>
</feature>
<feature type="compositionally biased region" description="Acidic residues" evidence="1">
    <location>
        <begin position="117"/>
        <end position="127"/>
    </location>
</feature>
<sequence length="669" mass="73788">MAPPNRSITDFFKPGAASSQPVRDSRIHQSEQTNGQRMWPSPRTNSRVQTSSHRLLTASPTPRKVREPSPVTVRTSAGSPPREYFTSPPDATQTSFGSNSSRRCFKGGQEVVTNSDPETDSSEDDLPSLDFGVITNPSPQPTPIKPSKPTPVREEIRSTRSTLVLGKRKAFQSNLHKQAKPSTASLSFLVADARKDAERARKIAEIKADLEEEIEDAPDIEGHAFDENALVRMMDNDEDGDKVQRLKLAMQRTNAIHLNTVWHSFDEKASRAPVRRIPFPSRALPQGQRWAASFQNSRKRDQAFLSGHAHVVFQYQELPEELVIWMIDQLIHKARDAPNMEYLKILGSHPERIQSILTPQKLDEIFHSLGAKPVLTSSDPVAPSYEPPNTPRKPLPQTLKWVMSLLHQVAPFLPPESRAHALETLLTLSIDDSILADADLSITTQEAVEALLCSIPPPDIPSTLDDLTASLLRRITHPVLQHNLVTSLPTISPLAASLQRQLALSFFLHPTRLDAPLDSPAIPQVVLAHLRNAPIGKITKETDYSSLTASISLLDIGIGPGFTTVPYLPFPTPTPLLQDLFSPSRSTDAPPPATMSLPPLSAQEKAFNAQIDALAKQVKLLSNDIVEAGAMSNLTKLDAKDASERLFYRLESAVRTRGRKRKVLFGGVD</sequence>
<feature type="region of interest" description="Disordered" evidence="1">
    <location>
        <begin position="1"/>
        <end position="157"/>
    </location>
</feature>
<accession>A0A9P4JPQ1</accession>